<organism evidence="12 13">
    <name type="scientific">Actinopolyspora mzabensis</name>
    <dbReference type="NCBI Taxonomy" id="995066"/>
    <lineage>
        <taxon>Bacteria</taxon>
        <taxon>Bacillati</taxon>
        <taxon>Actinomycetota</taxon>
        <taxon>Actinomycetes</taxon>
        <taxon>Actinopolysporales</taxon>
        <taxon>Actinopolysporaceae</taxon>
        <taxon>Actinopolyspora</taxon>
    </lineage>
</organism>
<dbReference type="InterPro" id="IPR000719">
    <property type="entry name" value="Prot_kinase_dom"/>
</dbReference>
<feature type="region of interest" description="Disordered" evidence="9">
    <location>
        <begin position="283"/>
        <end position="427"/>
    </location>
</feature>
<evidence type="ECO:0000256" key="3">
    <source>
        <dbReference type="ARBA" id="ARBA00022679"/>
    </source>
</evidence>
<evidence type="ECO:0000256" key="2">
    <source>
        <dbReference type="ARBA" id="ARBA00022527"/>
    </source>
</evidence>
<keyword evidence="2 12" id="KW-0723">Serine/threonine-protein kinase</keyword>
<evidence type="ECO:0000313" key="12">
    <source>
        <dbReference type="EMBL" id="SDK26709.1"/>
    </source>
</evidence>
<dbReference type="PROSITE" id="PS50011">
    <property type="entry name" value="PROTEIN_KINASE_DOM"/>
    <property type="match status" value="1"/>
</dbReference>
<evidence type="ECO:0000256" key="5">
    <source>
        <dbReference type="ARBA" id="ARBA00022777"/>
    </source>
</evidence>
<dbReference type="PANTHER" id="PTHR43289:SF6">
    <property type="entry name" value="SERINE_THREONINE-PROTEIN KINASE NEKL-3"/>
    <property type="match status" value="1"/>
</dbReference>
<comment type="catalytic activity">
    <reaction evidence="8">
        <text>L-seryl-[protein] + ATP = O-phospho-L-seryl-[protein] + ADP + H(+)</text>
        <dbReference type="Rhea" id="RHEA:17989"/>
        <dbReference type="Rhea" id="RHEA-COMP:9863"/>
        <dbReference type="Rhea" id="RHEA-COMP:11604"/>
        <dbReference type="ChEBI" id="CHEBI:15378"/>
        <dbReference type="ChEBI" id="CHEBI:29999"/>
        <dbReference type="ChEBI" id="CHEBI:30616"/>
        <dbReference type="ChEBI" id="CHEBI:83421"/>
        <dbReference type="ChEBI" id="CHEBI:456216"/>
        <dbReference type="EC" id="2.7.11.1"/>
    </reaction>
</comment>
<dbReference type="FunFam" id="1.10.510.10:FF:000021">
    <property type="entry name" value="Serine/threonine protein kinase"/>
    <property type="match status" value="1"/>
</dbReference>
<dbReference type="OrthoDB" id="9762169at2"/>
<dbReference type="Pfam" id="PF00069">
    <property type="entry name" value="Pkinase"/>
    <property type="match status" value="1"/>
</dbReference>
<dbReference type="SUPFAM" id="SSF56112">
    <property type="entry name" value="Protein kinase-like (PK-like)"/>
    <property type="match status" value="1"/>
</dbReference>
<name>A0A1G9AH72_ACTMZ</name>
<evidence type="ECO:0000256" key="1">
    <source>
        <dbReference type="ARBA" id="ARBA00012513"/>
    </source>
</evidence>
<comment type="catalytic activity">
    <reaction evidence="7">
        <text>L-threonyl-[protein] + ATP = O-phospho-L-threonyl-[protein] + ADP + H(+)</text>
        <dbReference type="Rhea" id="RHEA:46608"/>
        <dbReference type="Rhea" id="RHEA-COMP:11060"/>
        <dbReference type="Rhea" id="RHEA-COMP:11605"/>
        <dbReference type="ChEBI" id="CHEBI:15378"/>
        <dbReference type="ChEBI" id="CHEBI:30013"/>
        <dbReference type="ChEBI" id="CHEBI:30616"/>
        <dbReference type="ChEBI" id="CHEBI:61977"/>
        <dbReference type="ChEBI" id="CHEBI:456216"/>
        <dbReference type="EC" id="2.7.11.1"/>
    </reaction>
</comment>
<feature type="domain" description="Protein kinase" evidence="11">
    <location>
        <begin position="12"/>
        <end position="273"/>
    </location>
</feature>
<dbReference type="Gene3D" id="1.10.510.10">
    <property type="entry name" value="Transferase(Phosphotransferase) domain 1"/>
    <property type="match status" value="1"/>
</dbReference>
<dbReference type="InterPro" id="IPR011009">
    <property type="entry name" value="Kinase-like_dom_sf"/>
</dbReference>
<feature type="compositionally biased region" description="Low complexity" evidence="9">
    <location>
        <begin position="370"/>
        <end position="387"/>
    </location>
</feature>
<dbReference type="PROSITE" id="PS00108">
    <property type="entry name" value="PROTEIN_KINASE_ST"/>
    <property type="match status" value="1"/>
</dbReference>
<keyword evidence="6" id="KW-0067">ATP-binding</keyword>
<evidence type="ECO:0000313" key="13">
    <source>
        <dbReference type="Proteomes" id="UP000199213"/>
    </source>
</evidence>
<protein>
    <recommendedName>
        <fullName evidence="1">non-specific serine/threonine protein kinase</fullName>
        <ecNumber evidence="1">2.7.11.1</ecNumber>
    </recommendedName>
</protein>
<dbReference type="GO" id="GO:0005524">
    <property type="term" value="F:ATP binding"/>
    <property type="evidence" value="ECO:0007669"/>
    <property type="project" value="UniProtKB-KW"/>
</dbReference>
<keyword evidence="3" id="KW-0808">Transferase</keyword>
<evidence type="ECO:0000256" key="8">
    <source>
        <dbReference type="ARBA" id="ARBA00048679"/>
    </source>
</evidence>
<keyword evidence="4" id="KW-0547">Nucleotide-binding</keyword>
<feature type="compositionally biased region" description="Low complexity" evidence="9">
    <location>
        <begin position="311"/>
        <end position="330"/>
    </location>
</feature>
<evidence type="ECO:0000256" key="10">
    <source>
        <dbReference type="SAM" id="Phobius"/>
    </source>
</evidence>
<dbReference type="CDD" id="cd14014">
    <property type="entry name" value="STKc_PknB_like"/>
    <property type="match status" value="1"/>
</dbReference>
<dbReference type="GO" id="GO:0045717">
    <property type="term" value="P:negative regulation of fatty acid biosynthetic process"/>
    <property type="evidence" value="ECO:0007669"/>
    <property type="project" value="UniProtKB-ARBA"/>
</dbReference>
<keyword evidence="13" id="KW-1185">Reference proteome</keyword>
<accession>A0A1G9AH72</accession>
<feature type="compositionally biased region" description="Pro residues" evidence="9">
    <location>
        <begin position="395"/>
        <end position="404"/>
    </location>
</feature>
<evidence type="ECO:0000256" key="9">
    <source>
        <dbReference type="SAM" id="MobiDB-lite"/>
    </source>
</evidence>
<dbReference type="InterPro" id="IPR008271">
    <property type="entry name" value="Ser/Thr_kinase_AS"/>
</dbReference>
<dbReference type="Gene3D" id="3.30.200.20">
    <property type="entry name" value="Phosphorylase Kinase, domain 1"/>
    <property type="match status" value="1"/>
</dbReference>
<reference evidence="13" key="1">
    <citation type="submission" date="2016-10" db="EMBL/GenBank/DDBJ databases">
        <authorList>
            <person name="Varghese N."/>
            <person name="Submissions S."/>
        </authorList>
    </citation>
    <scope>NUCLEOTIDE SEQUENCE [LARGE SCALE GENOMIC DNA]</scope>
    <source>
        <strain evidence="13">DSM 45460</strain>
    </source>
</reference>
<dbReference type="PANTHER" id="PTHR43289">
    <property type="entry name" value="MITOGEN-ACTIVATED PROTEIN KINASE KINASE KINASE 20-RELATED"/>
    <property type="match status" value="1"/>
</dbReference>
<dbReference type="EMBL" id="FNFM01000006">
    <property type="protein sequence ID" value="SDK26709.1"/>
    <property type="molecule type" value="Genomic_DNA"/>
</dbReference>
<keyword evidence="5 12" id="KW-0418">Kinase</keyword>
<keyword evidence="10" id="KW-1133">Transmembrane helix</keyword>
<dbReference type="Proteomes" id="UP000199213">
    <property type="component" value="Unassembled WGS sequence"/>
</dbReference>
<feature type="compositionally biased region" description="Pro residues" evidence="9">
    <location>
        <begin position="331"/>
        <end position="350"/>
    </location>
</feature>
<feature type="region of interest" description="Disordered" evidence="9">
    <location>
        <begin position="496"/>
        <end position="529"/>
    </location>
</feature>
<evidence type="ECO:0000259" key="11">
    <source>
        <dbReference type="PROSITE" id="PS50011"/>
    </source>
</evidence>
<evidence type="ECO:0000256" key="4">
    <source>
        <dbReference type="ARBA" id="ARBA00022741"/>
    </source>
</evidence>
<dbReference type="AlphaFoldDB" id="A0A1G9AH72"/>
<dbReference type="FunFam" id="3.30.200.20:FF:000035">
    <property type="entry name" value="Serine/threonine protein kinase Stk1"/>
    <property type="match status" value="1"/>
</dbReference>
<evidence type="ECO:0000256" key="7">
    <source>
        <dbReference type="ARBA" id="ARBA00047899"/>
    </source>
</evidence>
<evidence type="ECO:0000256" key="6">
    <source>
        <dbReference type="ARBA" id="ARBA00022840"/>
    </source>
</evidence>
<dbReference type="SMART" id="SM00220">
    <property type="entry name" value="S_TKc"/>
    <property type="match status" value="1"/>
</dbReference>
<sequence>MPNSGQTLAERYRLATRIAVGGMGEVWQAVDVRLDRTVAVKVLKPELCGDAEFLHRFRTEARTTASLNHPGIAAVHDYGEAAAVSDGPEDTAYLVMEHVEGEPLAAILAREGRITAEHTLEMLEQAGNALHAAHERGLVHRDVKPGNILVTPNGTIKLTDFGIAKAADAAPVTRSGMVMGTAHYISPEQALGGEATPASDVYSLAVVGYECLRGHRPFLSDNAVTVAMMHIRDVAQPLPPDVPPGARALIEATLVKDPRRRYAEGGEFANAVANVRAGRPLPTPVALTIPQQPPHAPSHAPVQQYPGQPATGHSTTGQSTTGQGSTGQHHPPGPQPPPPQPPTGNQPPPGGQQHAVPPSGGNLTPTTYGANQPPGNHHAPPAGAPHHTGSTVPPGVIPPQPAPPGLAGGGNHGRGRDHPLGHPASHRPGRRTAVLVVLGVIVVLILIAGGFALLLAYDRSAGTRGVGAPAAPEVAPSARPGTDSRVRLADFASPEAFNGGSVRHPEGRLSSIPRPVAERTPGRRGIGTPRQYALPPRIGGTYAVSSIANETRGAGKHEVGGTAHRARNRSATAVTAFRGNLMGRSWTQIGTTQR</sequence>
<proteinExistence type="predicted"/>
<dbReference type="GO" id="GO:0004674">
    <property type="term" value="F:protein serine/threonine kinase activity"/>
    <property type="evidence" value="ECO:0007669"/>
    <property type="project" value="UniProtKB-KW"/>
</dbReference>
<keyword evidence="10" id="KW-0472">Membrane</keyword>
<dbReference type="EC" id="2.7.11.1" evidence="1"/>
<gene>
    <name evidence="12" type="ORF">SAMN04487820_10647</name>
</gene>
<keyword evidence="10" id="KW-0812">Transmembrane</keyword>
<feature type="transmembrane region" description="Helical" evidence="10">
    <location>
        <begin position="433"/>
        <end position="457"/>
    </location>
</feature>